<evidence type="ECO:0000256" key="1">
    <source>
        <dbReference type="ARBA" id="ARBA00005209"/>
    </source>
</evidence>
<evidence type="ECO:0000256" key="8">
    <source>
        <dbReference type="PIRNR" id="PIRNR000485"/>
    </source>
</evidence>
<evidence type="ECO:0000256" key="7">
    <source>
        <dbReference type="HAMAP-Rule" id="MF_01931"/>
    </source>
</evidence>
<evidence type="ECO:0000313" key="11">
    <source>
        <dbReference type="Proteomes" id="UP001228504"/>
    </source>
</evidence>
<dbReference type="PANTHER" id="PTHR11907">
    <property type="entry name" value="AMIDOPHOSPHORIBOSYLTRANSFERASE"/>
    <property type="match status" value="1"/>
</dbReference>
<feature type="binding site" evidence="7">
    <location>
        <position position="451"/>
    </location>
    <ligand>
        <name>[4Fe-4S] cluster</name>
        <dbReference type="ChEBI" id="CHEBI:49883"/>
    </ligand>
</feature>
<reference evidence="10 11" key="1">
    <citation type="submission" date="2023-07" db="EMBL/GenBank/DDBJ databases">
        <title>Genomic Encyclopedia of Type Strains, Phase IV (KMG-IV): sequencing the most valuable type-strain genomes for metagenomic binning, comparative biology and taxonomic classification.</title>
        <authorList>
            <person name="Goeker M."/>
        </authorList>
    </citation>
    <scope>NUCLEOTIDE SEQUENCE [LARGE SCALE GENOMIC DNA]</scope>
    <source>
        <strain evidence="10 11">DSM 20694</strain>
    </source>
</reference>
<dbReference type="Gene3D" id="3.60.20.10">
    <property type="entry name" value="Glutamine Phosphoribosylpyrophosphate, subunit 1, domain 1"/>
    <property type="match status" value="1"/>
</dbReference>
<proteinExistence type="inferred from homology"/>
<keyword evidence="5 7" id="KW-0658">Purine biosynthesis</keyword>
<dbReference type="CDD" id="cd06223">
    <property type="entry name" value="PRTases_typeI"/>
    <property type="match status" value="1"/>
</dbReference>
<dbReference type="InterPro" id="IPR005854">
    <property type="entry name" value="PurF"/>
</dbReference>
<dbReference type="EMBL" id="JAUSUF010000003">
    <property type="protein sequence ID" value="MDQ0149502.1"/>
    <property type="molecule type" value="Genomic_DNA"/>
</dbReference>
<dbReference type="Proteomes" id="UP001228504">
    <property type="component" value="Unassembled WGS sequence"/>
</dbReference>
<evidence type="ECO:0000259" key="9">
    <source>
        <dbReference type="PROSITE" id="PS51278"/>
    </source>
</evidence>
<comment type="caution">
    <text evidence="10">The sequence shown here is derived from an EMBL/GenBank/DDBJ whole genome shotgun (WGS) entry which is preliminary data.</text>
</comment>
<feature type="active site" description="Nucleophile" evidence="7">
    <location>
        <position position="14"/>
    </location>
</feature>
<dbReference type="GO" id="GO:0004044">
    <property type="term" value="F:amidophosphoribosyltransferase activity"/>
    <property type="evidence" value="ECO:0007669"/>
    <property type="project" value="UniProtKB-EC"/>
</dbReference>
<dbReference type="InterPro" id="IPR035584">
    <property type="entry name" value="PurF_N"/>
</dbReference>
<feature type="binding site" evidence="7">
    <location>
        <position position="364"/>
    </location>
    <ligand>
        <name>Mg(2+)</name>
        <dbReference type="ChEBI" id="CHEBI:18420"/>
    </ligand>
</feature>
<keyword evidence="7" id="KW-0479">Metal-binding</keyword>
<dbReference type="InterPro" id="IPR029055">
    <property type="entry name" value="Ntn_hydrolases_N"/>
</dbReference>
<evidence type="ECO:0000256" key="6">
    <source>
        <dbReference type="ARBA" id="ARBA00022962"/>
    </source>
</evidence>
<feature type="binding site" evidence="7">
    <location>
        <position position="254"/>
    </location>
    <ligand>
        <name>[4Fe-4S] cluster</name>
        <dbReference type="ChEBI" id="CHEBI:49883"/>
    </ligand>
</feature>
<keyword evidence="4 7" id="KW-0808">Transferase</keyword>
<protein>
    <recommendedName>
        <fullName evidence="7">Amidophosphoribosyltransferase</fullName>
        <shortName evidence="7">ATase</shortName>
        <ecNumber evidence="7">2.4.2.14</ecNumber>
    </recommendedName>
    <alternativeName>
        <fullName evidence="7">Glutamine phosphoribosylpyrophosphate amidotransferase</fullName>
        <shortName evidence="7">GPATase</shortName>
    </alternativeName>
</protein>
<dbReference type="InterPro" id="IPR017932">
    <property type="entry name" value="GATase_2_dom"/>
</dbReference>
<dbReference type="CDD" id="cd00715">
    <property type="entry name" value="GPATase_N"/>
    <property type="match status" value="1"/>
</dbReference>
<gene>
    <name evidence="7" type="primary">purF</name>
    <name evidence="10" type="ORF">J2S18_001432</name>
</gene>
<feature type="binding site" evidence="7">
    <location>
        <position position="400"/>
    </location>
    <ligand>
        <name>[4Fe-4S] cluster</name>
        <dbReference type="ChEBI" id="CHEBI:49883"/>
    </ligand>
</feature>
<feature type="binding site" evidence="7">
    <location>
        <position position="301"/>
    </location>
    <ligand>
        <name>Mg(2+)</name>
        <dbReference type="ChEBI" id="CHEBI:18420"/>
    </ligand>
</feature>
<evidence type="ECO:0000256" key="4">
    <source>
        <dbReference type="ARBA" id="ARBA00022679"/>
    </source>
</evidence>
<dbReference type="SUPFAM" id="SSF56235">
    <property type="entry name" value="N-terminal nucleophile aminohydrolases (Ntn hydrolases)"/>
    <property type="match status" value="1"/>
</dbReference>
<evidence type="ECO:0000256" key="5">
    <source>
        <dbReference type="ARBA" id="ARBA00022755"/>
    </source>
</evidence>
<keyword evidence="6 7" id="KW-0315">Glutamine amidotransferase</keyword>
<dbReference type="NCBIfam" id="TIGR01134">
    <property type="entry name" value="purF"/>
    <property type="match status" value="1"/>
</dbReference>
<comment type="pathway">
    <text evidence="1 7 8">Purine metabolism; IMP biosynthesis via de novo pathway; N(1)-(5-phospho-D-ribosyl)glycinamide from 5-phospho-alpha-D-ribose 1-diphosphate: step 1/2.</text>
</comment>
<feature type="binding site" evidence="7">
    <location>
        <position position="454"/>
    </location>
    <ligand>
        <name>[4Fe-4S] cluster</name>
        <dbReference type="ChEBI" id="CHEBI:49883"/>
    </ligand>
</feature>
<keyword evidence="7" id="KW-0004">4Fe-4S</keyword>
<dbReference type="InterPro" id="IPR000836">
    <property type="entry name" value="PRTase_dom"/>
</dbReference>
<organism evidence="10 11">
    <name type="scientific">Eubacterium multiforme</name>
    <dbReference type="NCBI Taxonomy" id="83339"/>
    <lineage>
        <taxon>Bacteria</taxon>
        <taxon>Bacillati</taxon>
        <taxon>Bacillota</taxon>
        <taxon>Clostridia</taxon>
        <taxon>Eubacteriales</taxon>
        <taxon>Eubacteriaceae</taxon>
        <taxon>Eubacterium</taxon>
    </lineage>
</organism>
<accession>A0ABT9UT59</accession>
<dbReference type="PIRSF" id="PIRSF000485">
    <property type="entry name" value="Amd_phspho_trans"/>
    <property type="match status" value="1"/>
</dbReference>
<dbReference type="SUPFAM" id="SSF53271">
    <property type="entry name" value="PRTase-like"/>
    <property type="match status" value="1"/>
</dbReference>
<evidence type="ECO:0000313" key="10">
    <source>
        <dbReference type="EMBL" id="MDQ0149502.1"/>
    </source>
</evidence>
<keyword evidence="3 7" id="KW-0328">Glycosyltransferase</keyword>
<sequence length="462" mass="51300">MCETNIDDKLKEECGVFGIYSKENLNVSNIVYYGLYALQHRGEESAGIATFNNKNIKCYKDIGLVCDVFDKNIINSLKGNISIGHVRYSTSGKNDINCVQPILGKFNGEEFAVAHNGNLINTDKLKNIIQEKYLKNINKLNISSDTQIIAKLIEFQYTKTIEEALINIMKLIKGSYSLVLILKNKLIGVCDINGIKPLCIGKVSNNYVLASESCALNSIGGTLIREVSPGEIVTIDNDGIHLKNAFNNLKRKICAFEYVYFSRADSVINGISVYNARFLAGQKLFEQSKTEADIVIGVPNSGLIAAEGYASSAKITYGTGLIKNQYVGRTFIAPSQEMRENKVSIKLTSIKENLYNKRVIVIDDSIVRGTTSKRLIKLLRDAGAKEVHFKSASPIIKYSCNLGINTPDENKLIGNKKSIEEIRKYIGADTLEYLNLDNFLNIFNNKQNDLCIGCFSGIYPVK</sequence>
<dbReference type="HAMAP" id="MF_01931">
    <property type="entry name" value="PurF"/>
    <property type="match status" value="1"/>
</dbReference>
<keyword evidence="7" id="KW-0460">Magnesium</keyword>
<comment type="cofactor">
    <cofactor evidence="7">
        <name>Mg(2+)</name>
        <dbReference type="ChEBI" id="CHEBI:18420"/>
    </cofactor>
    <text evidence="7">Binds 1 Mg(2+) ion per subunit.</text>
</comment>
<dbReference type="Pfam" id="PF00156">
    <property type="entry name" value="Pribosyltran"/>
    <property type="match status" value="1"/>
</dbReference>
<comment type="cofactor">
    <cofactor evidence="7">
        <name>[4Fe-4S] cluster</name>
        <dbReference type="ChEBI" id="CHEBI:49883"/>
    </cofactor>
    <text evidence="7">Binds 1 [4Fe-4S] cluster per subunit.</text>
</comment>
<feature type="binding site" evidence="7">
    <location>
        <position position="363"/>
    </location>
    <ligand>
        <name>Mg(2+)</name>
        <dbReference type="ChEBI" id="CHEBI:18420"/>
    </ligand>
</feature>
<comment type="similarity">
    <text evidence="2 7 8">In the C-terminal section; belongs to the purine/pyrimidine phosphoribosyltransferase family.</text>
</comment>
<dbReference type="PROSITE" id="PS51278">
    <property type="entry name" value="GATASE_TYPE_2"/>
    <property type="match status" value="1"/>
</dbReference>
<comment type="catalytic activity">
    <reaction evidence="7 8">
        <text>5-phospho-beta-D-ribosylamine + L-glutamate + diphosphate = 5-phospho-alpha-D-ribose 1-diphosphate + L-glutamine + H2O</text>
        <dbReference type="Rhea" id="RHEA:14905"/>
        <dbReference type="ChEBI" id="CHEBI:15377"/>
        <dbReference type="ChEBI" id="CHEBI:29985"/>
        <dbReference type="ChEBI" id="CHEBI:33019"/>
        <dbReference type="ChEBI" id="CHEBI:58017"/>
        <dbReference type="ChEBI" id="CHEBI:58359"/>
        <dbReference type="ChEBI" id="CHEBI:58681"/>
        <dbReference type="EC" id="2.4.2.14"/>
    </reaction>
</comment>
<comment type="function">
    <text evidence="7">Catalyzes the formation of phosphoribosylamine from phosphoribosylpyrophosphate (PRPP) and glutamine.</text>
</comment>
<keyword evidence="7" id="KW-0408">Iron</keyword>
<feature type="domain" description="Glutamine amidotransferase type-2" evidence="9">
    <location>
        <begin position="14"/>
        <end position="238"/>
    </location>
</feature>
<dbReference type="Gene3D" id="3.40.50.2020">
    <property type="match status" value="1"/>
</dbReference>
<dbReference type="InterPro" id="IPR029057">
    <property type="entry name" value="PRTase-like"/>
</dbReference>
<dbReference type="RefSeq" id="WP_307485036.1">
    <property type="nucleotide sequence ID" value="NZ_JAUSUF010000003.1"/>
</dbReference>
<evidence type="ECO:0000256" key="2">
    <source>
        <dbReference type="ARBA" id="ARBA00010138"/>
    </source>
</evidence>
<keyword evidence="11" id="KW-1185">Reference proteome</keyword>
<dbReference type="Pfam" id="PF13522">
    <property type="entry name" value="GATase_6"/>
    <property type="match status" value="1"/>
</dbReference>
<dbReference type="EC" id="2.4.2.14" evidence="7"/>
<evidence type="ECO:0000256" key="3">
    <source>
        <dbReference type="ARBA" id="ARBA00022676"/>
    </source>
</evidence>
<keyword evidence="7" id="KW-0411">Iron-sulfur</keyword>
<name>A0ABT9UT59_9FIRM</name>